<dbReference type="eggNOG" id="ENOG502T8MF">
    <property type="taxonomic scope" value="Eukaryota"/>
</dbReference>
<evidence type="ECO:0000256" key="4">
    <source>
        <dbReference type="ARBA" id="ARBA00022691"/>
    </source>
</evidence>
<evidence type="ECO:0000256" key="2">
    <source>
        <dbReference type="ARBA" id="ARBA00022603"/>
    </source>
</evidence>
<organism evidence="6 7">
    <name type="scientific">Thalassiosira oceanica</name>
    <name type="common">Marine diatom</name>
    <dbReference type="NCBI Taxonomy" id="159749"/>
    <lineage>
        <taxon>Eukaryota</taxon>
        <taxon>Sar</taxon>
        <taxon>Stramenopiles</taxon>
        <taxon>Ochrophyta</taxon>
        <taxon>Bacillariophyta</taxon>
        <taxon>Coscinodiscophyceae</taxon>
        <taxon>Thalassiosirophycidae</taxon>
        <taxon>Thalassiosirales</taxon>
        <taxon>Thalassiosiraceae</taxon>
        <taxon>Thalassiosira</taxon>
    </lineage>
</organism>
<feature type="region of interest" description="Disordered" evidence="5">
    <location>
        <begin position="194"/>
        <end position="261"/>
    </location>
</feature>
<evidence type="ECO:0000256" key="5">
    <source>
        <dbReference type="SAM" id="MobiDB-lite"/>
    </source>
</evidence>
<keyword evidence="4" id="KW-0949">S-adenosyl-L-methionine</keyword>
<dbReference type="InterPro" id="IPR026170">
    <property type="entry name" value="FAM173A/B"/>
</dbReference>
<dbReference type="GO" id="GO:0005739">
    <property type="term" value="C:mitochondrion"/>
    <property type="evidence" value="ECO:0007669"/>
    <property type="project" value="TreeGrafter"/>
</dbReference>
<dbReference type="InterPro" id="IPR029063">
    <property type="entry name" value="SAM-dependent_MTases_sf"/>
</dbReference>
<feature type="region of interest" description="Disordered" evidence="5">
    <location>
        <begin position="288"/>
        <end position="310"/>
    </location>
</feature>
<gene>
    <name evidence="6" type="ORF">THAOC_01437</name>
</gene>
<dbReference type="EMBL" id="AGNL01001702">
    <property type="protein sequence ID" value="EJK76783.1"/>
    <property type="molecule type" value="Genomic_DNA"/>
</dbReference>
<sequence>AHPLFAGDLPAVNSGEEADPLGVPATIETPPTPRHVKTISDLPVEDHLCDSDVKPEVVTPLSAVRRDGLAHRVECTAYRNADGGGLMAVGIEYNQALAEAAQRNLERCHLHAHVEDRTLMRWGDVLDEWGDYRQGLTLASGGGRDINGHDNFSAQGLNLIRDATAVFVYLLPKGLKKIKPLLYEAARLRHAQRQQARDAAAGSEESTRETDLENDEEDDDHPLLRLGSCDALDGEVSRPNHIEPAQSESTEPSTPTRLTHCRKESIVSELTDYDFRTRTGALDEYEYRHRRQNERSSSRRHGGAVERPPREEAIPKFRVVSYMFSLPGWKPKRVDKRGSKGGCPLYLYEDIHLEEDEWSDLEEYRI</sequence>
<evidence type="ECO:0000313" key="7">
    <source>
        <dbReference type="Proteomes" id="UP000266841"/>
    </source>
</evidence>
<proteinExistence type="inferred from homology"/>
<dbReference type="Gene3D" id="3.40.50.150">
    <property type="entry name" value="Vaccinia Virus protein VP39"/>
    <property type="match status" value="1"/>
</dbReference>
<dbReference type="GO" id="GO:0032259">
    <property type="term" value="P:methylation"/>
    <property type="evidence" value="ECO:0007669"/>
    <property type="project" value="UniProtKB-KW"/>
</dbReference>
<protein>
    <submittedName>
        <fullName evidence="6">Uncharacterized protein</fullName>
    </submittedName>
</protein>
<evidence type="ECO:0000256" key="3">
    <source>
        <dbReference type="ARBA" id="ARBA00022679"/>
    </source>
</evidence>
<comment type="similarity">
    <text evidence="1">Belongs to the ANT/ATPSC lysine N-methyltransferase family.</text>
</comment>
<feature type="non-terminal residue" evidence="6">
    <location>
        <position position="1"/>
    </location>
</feature>
<keyword evidence="3" id="KW-0808">Transferase</keyword>
<keyword evidence="2" id="KW-0489">Methyltransferase</keyword>
<name>K0TDL5_THAOC</name>
<feature type="compositionally biased region" description="Basic and acidic residues" evidence="5">
    <location>
        <begin position="293"/>
        <end position="310"/>
    </location>
</feature>
<dbReference type="GO" id="GO:1905706">
    <property type="term" value="P:regulation of mitochondrial ATP synthesis coupled proton transport"/>
    <property type="evidence" value="ECO:0007669"/>
    <property type="project" value="TreeGrafter"/>
</dbReference>
<dbReference type="PANTHER" id="PTHR13610">
    <property type="entry name" value="METHYLTRANSFERASE DOMAIN-CONTAINING PROTEIN"/>
    <property type="match status" value="1"/>
</dbReference>
<feature type="compositionally biased region" description="Polar residues" evidence="5">
    <location>
        <begin position="246"/>
        <end position="257"/>
    </location>
</feature>
<accession>K0TDL5</accession>
<evidence type="ECO:0000256" key="1">
    <source>
        <dbReference type="ARBA" id="ARBA00010633"/>
    </source>
</evidence>
<dbReference type="GO" id="GO:0016279">
    <property type="term" value="F:protein-lysine N-methyltransferase activity"/>
    <property type="evidence" value="ECO:0007669"/>
    <property type="project" value="InterPro"/>
</dbReference>
<evidence type="ECO:0000313" key="6">
    <source>
        <dbReference type="EMBL" id="EJK76783.1"/>
    </source>
</evidence>
<keyword evidence="7" id="KW-1185">Reference proteome</keyword>
<dbReference type="AlphaFoldDB" id="K0TDL5"/>
<feature type="region of interest" description="Disordered" evidence="5">
    <location>
        <begin position="1"/>
        <end position="31"/>
    </location>
</feature>
<dbReference type="PANTHER" id="PTHR13610:SF20">
    <property type="entry name" value="METHYLTRANSFERASE DOMAIN-CONTAINING PROTEIN"/>
    <property type="match status" value="1"/>
</dbReference>
<dbReference type="OrthoDB" id="66144at2759"/>
<reference evidence="6 7" key="1">
    <citation type="journal article" date="2012" name="Genome Biol.">
        <title>Genome and low-iron response of an oceanic diatom adapted to chronic iron limitation.</title>
        <authorList>
            <person name="Lommer M."/>
            <person name="Specht M."/>
            <person name="Roy A.S."/>
            <person name="Kraemer L."/>
            <person name="Andreson R."/>
            <person name="Gutowska M.A."/>
            <person name="Wolf J."/>
            <person name="Bergner S.V."/>
            <person name="Schilhabel M.B."/>
            <person name="Klostermeier U.C."/>
            <person name="Beiko R.G."/>
            <person name="Rosenstiel P."/>
            <person name="Hippler M."/>
            <person name="Laroche J."/>
        </authorList>
    </citation>
    <scope>NUCLEOTIDE SEQUENCE [LARGE SCALE GENOMIC DNA]</scope>
    <source>
        <strain evidence="6 7">CCMP1005</strain>
    </source>
</reference>
<dbReference type="Proteomes" id="UP000266841">
    <property type="component" value="Unassembled WGS sequence"/>
</dbReference>
<comment type="caution">
    <text evidence="6">The sequence shown here is derived from an EMBL/GenBank/DDBJ whole genome shotgun (WGS) entry which is preliminary data.</text>
</comment>